<dbReference type="RefSeq" id="WP_038529870.1">
    <property type="nucleotide sequence ID" value="NZ_HG315671.1"/>
</dbReference>
<dbReference type="PATRIC" id="fig|1347342.6.peg.1885"/>
<dbReference type="EMBL" id="HG315671">
    <property type="protein sequence ID" value="CDF79594.1"/>
    <property type="molecule type" value="Genomic_DNA"/>
</dbReference>
<keyword evidence="2" id="KW-1185">Reference proteome</keyword>
<dbReference type="Proteomes" id="UP000016160">
    <property type="component" value="Chromosome"/>
</dbReference>
<sequence length="251" mass="27583">MAKQKGIIPIVGTLGGFNFYYLKGKPIVRVAGGGFNGKAIKTKASMQRVRENGSEFGHCSRVNKIFRQALHPFYAGYTFSHFHSRLMTLFTRLKTLDTTSARGARRVGIGVDTAIGVRELCDFEYTPDCRLQTVLPFPFSMDWGTYTLSISDVDVSQIPFISGATHVVVQFGVLDFDFEALNYHLHLADVVLISKTFSDTLISMTPNTIPSGTGTLLAVCGVRYYQEVAGVLYELNRSEAVGFGVVGVDVN</sequence>
<accession>T2KNM2</accession>
<dbReference type="OrthoDB" id="645138at2"/>
<evidence type="ECO:0000313" key="2">
    <source>
        <dbReference type="Proteomes" id="UP000016160"/>
    </source>
</evidence>
<protein>
    <submittedName>
        <fullName evidence="1">Uncharacterized protein</fullName>
    </submittedName>
</protein>
<proteinExistence type="predicted"/>
<organism evidence="1 2">
    <name type="scientific">Formosa agariphila (strain DSM 15362 / KCTC 12365 / LMG 23005 / KMM 3901 / M-2Alg 35-1)</name>
    <dbReference type="NCBI Taxonomy" id="1347342"/>
    <lineage>
        <taxon>Bacteria</taxon>
        <taxon>Pseudomonadati</taxon>
        <taxon>Bacteroidota</taxon>
        <taxon>Flavobacteriia</taxon>
        <taxon>Flavobacteriales</taxon>
        <taxon>Flavobacteriaceae</taxon>
        <taxon>Formosa</taxon>
    </lineage>
</organism>
<reference evidence="1 2" key="1">
    <citation type="journal article" date="2013" name="Appl. Environ. Microbiol.">
        <title>The genome of the alga-associated marine flavobacterium Formosa agariphila KMM 3901T reveals a broad potential for degradation of algal polysaccharides.</title>
        <authorList>
            <person name="Mann A.J."/>
            <person name="Hahnke R.L."/>
            <person name="Huang S."/>
            <person name="Werner J."/>
            <person name="Xing P."/>
            <person name="Barbeyron T."/>
            <person name="Huettel B."/>
            <person name="Stueber K."/>
            <person name="Reinhardt R."/>
            <person name="Harder J."/>
            <person name="Gloeckner F.O."/>
            <person name="Amann R.I."/>
            <person name="Teeling H."/>
        </authorList>
    </citation>
    <scope>NUCLEOTIDE SEQUENCE [LARGE SCALE GENOMIC DNA]</scope>
    <source>
        <strain evidence="2">DSM 15362 / KCTC 12365 / LMG 23005 / KMM 3901</strain>
    </source>
</reference>
<dbReference type="STRING" id="1347342.BN863_18820"/>
<evidence type="ECO:0000313" key="1">
    <source>
        <dbReference type="EMBL" id="CDF79594.1"/>
    </source>
</evidence>
<gene>
    <name evidence="1" type="ORF">BN863_18820</name>
</gene>
<dbReference type="HOGENOM" id="CLU_076073_0_0_10"/>
<name>T2KNM2_FORAG</name>
<dbReference type="eggNOG" id="ENOG502ZTE9">
    <property type="taxonomic scope" value="Bacteria"/>
</dbReference>
<dbReference type="AlphaFoldDB" id="T2KNM2"/>